<feature type="domain" description="HTH merR-type" evidence="5">
    <location>
        <begin position="2"/>
        <end position="71"/>
    </location>
</feature>
<dbReference type="PANTHER" id="PTHR30204">
    <property type="entry name" value="REDOX-CYCLING DRUG-SENSING TRANSCRIPTIONAL ACTIVATOR SOXR"/>
    <property type="match status" value="1"/>
</dbReference>
<dbReference type="Proteomes" id="UP000650424">
    <property type="component" value="Unassembled WGS sequence"/>
</dbReference>
<dbReference type="InterPro" id="IPR047057">
    <property type="entry name" value="MerR_fam"/>
</dbReference>
<dbReference type="InterPro" id="IPR009061">
    <property type="entry name" value="DNA-bd_dom_put_sf"/>
</dbReference>
<keyword evidence="3" id="KW-0238">DNA-binding</keyword>
<evidence type="ECO:0000256" key="2">
    <source>
        <dbReference type="ARBA" id="ARBA00023015"/>
    </source>
</evidence>
<dbReference type="Pfam" id="PF13411">
    <property type="entry name" value="MerR_1"/>
    <property type="match status" value="1"/>
</dbReference>
<evidence type="ECO:0000256" key="1">
    <source>
        <dbReference type="ARBA" id="ARBA00022491"/>
    </source>
</evidence>
<dbReference type="PROSITE" id="PS00552">
    <property type="entry name" value="HTH_MERR_1"/>
    <property type="match status" value="1"/>
</dbReference>
<dbReference type="RefSeq" id="WP_186945545.1">
    <property type="nucleotide sequence ID" value="NZ_JACOGF010000001.1"/>
</dbReference>
<dbReference type="PANTHER" id="PTHR30204:SF69">
    <property type="entry name" value="MERR-FAMILY TRANSCRIPTIONAL REGULATOR"/>
    <property type="match status" value="1"/>
</dbReference>
<name>A0ABR6ZLN1_9BURK</name>
<keyword evidence="7" id="KW-1185">Reference proteome</keyword>
<evidence type="ECO:0000256" key="4">
    <source>
        <dbReference type="ARBA" id="ARBA00023163"/>
    </source>
</evidence>
<keyword evidence="1" id="KW-0678">Repressor</keyword>
<gene>
    <name evidence="6" type="ORF">H8L32_02360</name>
</gene>
<reference evidence="6 7" key="1">
    <citation type="submission" date="2020-08" db="EMBL/GenBank/DDBJ databases">
        <title>Novel species isolated from subtropical streams in China.</title>
        <authorList>
            <person name="Lu H."/>
        </authorList>
    </citation>
    <scope>NUCLEOTIDE SEQUENCE [LARGE SCALE GENOMIC DNA]</scope>
    <source>
        <strain evidence="6 7">CY18W</strain>
    </source>
</reference>
<evidence type="ECO:0000259" key="5">
    <source>
        <dbReference type="PROSITE" id="PS50937"/>
    </source>
</evidence>
<sequence length="354" mass="40538">MLLKIGELASRTGLTIRTLHHYDKIGLLTPSARSEAGYRLYDRADIKRLHRIQALRRLDLSLAEVADVINGENADLQSVIEQQITSLQQQIAQSMGLHDRLQELSTLLKANQEPNLEYWLSTLEMMSVIGKYFSRDEITHMRAQEQDHQGILDGAMRPLIETARALIDQQVPPSDARAMAMSREWIATMGRLMPDAHLLNKFSQMHRNEPSLQSLSGVDDEMLDYITLSSIEVRYAIYRKHLSEEELQYFRASFFRNANAWTQVFSDLRQKMAQGLPPEHPDSQAILVRWRVLFMEAWGQHLPTVIKVRAIHEKEPELGMGGGLTPALLRYAREGMVILDANNTQSKNKNTRKK</sequence>
<dbReference type="Gene3D" id="1.10.1660.10">
    <property type="match status" value="1"/>
</dbReference>
<dbReference type="SMART" id="SM00422">
    <property type="entry name" value="HTH_MERR"/>
    <property type="match status" value="1"/>
</dbReference>
<dbReference type="SUPFAM" id="SSF46955">
    <property type="entry name" value="Putative DNA-binding domain"/>
    <property type="match status" value="1"/>
</dbReference>
<dbReference type="PROSITE" id="PS50937">
    <property type="entry name" value="HTH_MERR_2"/>
    <property type="match status" value="1"/>
</dbReference>
<protein>
    <submittedName>
        <fullName evidence="6">MerR family transcriptional regulator</fullName>
    </submittedName>
</protein>
<keyword evidence="2" id="KW-0805">Transcription regulation</keyword>
<keyword evidence="4" id="KW-0804">Transcription</keyword>
<dbReference type="InterPro" id="IPR000551">
    <property type="entry name" value="MerR-type_HTH_dom"/>
</dbReference>
<evidence type="ECO:0000313" key="7">
    <source>
        <dbReference type="Proteomes" id="UP000650424"/>
    </source>
</evidence>
<proteinExistence type="predicted"/>
<organism evidence="6 7">
    <name type="scientific">Undibacterium hunanense</name>
    <dbReference type="NCBI Taxonomy" id="2762292"/>
    <lineage>
        <taxon>Bacteria</taxon>
        <taxon>Pseudomonadati</taxon>
        <taxon>Pseudomonadota</taxon>
        <taxon>Betaproteobacteria</taxon>
        <taxon>Burkholderiales</taxon>
        <taxon>Oxalobacteraceae</taxon>
        <taxon>Undibacterium</taxon>
    </lineage>
</organism>
<comment type="caution">
    <text evidence="6">The sequence shown here is derived from an EMBL/GenBank/DDBJ whole genome shotgun (WGS) entry which is preliminary data.</text>
</comment>
<accession>A0ABR6ZLN1</accession>
<dbReference type="EMBL" id="JACOGF010000001">
    <property type="protein sequence ID" value="MBC3916320.1"/>
    <property type="molecule type" value="Genomic_DNA"/>
</dbReference>
<evidence type="ECO:0000313" key="6">
    <source>
        <dbReference type="EMBL" id="MBC3916320.1"/>
    </source>
</evidence>
<dbReference type="PRINTS" id="PR00040">
    <property type="entry name" value="HTHMERR"/>
</dbReference>
<evidence type="ECO:0000256" key="3">
    <source>
        <dbReference type="ARBA" id="ARBA00023125"/>
    </source>
</evidence>